<gene>
    <name evidence="1" type="ORF">SKTS_33180</name>
</gene>
<proteinExistence type="predicted"/>
<dbReference type="KEGG" id="slac:SKTS_33180"/>
<reference evidence="2" key="1">
    <citation type="submission" date="2020-03" db="EMBL/GenBank/DDBJ databases">
        <title>Complete genome sequence of sulfur-oxidizing bacterium skT11.</title>
        <authorList>
            <person name="Kanda M."/>
            <person name="Kojima H."/>
            <person name="Fukui M."/>
        </authorList>
    </citation>
    <scope>NUCLEOTIDE SEQUENCE [LARGE SCALE GENOMIC DNA]</scope>
    <source>
        <strain evidence="2">skT11</strain>
    </source>
</reference>
<dbReference type="EMBL" id="AP022853">
    <property type="protein sequence ID" value="BCB28432.1"/>
    <property type="molecule type" value="Genomic_DNA"/>
</dbReference>
<keyword evidence="2" id="KW-1185">Reference proteome</keyword>
<evidence type="ECO:0000313" key="1">
    <source>
        <dbReference type="EMBL" id="BCB28432.1"/>
    </source>
</evidence>
<organism evidence="1 2">
    <name type="scientific">Sulfurimicrobium lacus</name>
    <dbReference type="NCBI Taxonomy" id="2715678"/>
    <lineage>
        <taxon>Bacteria</taxon>
        <taxon>Pseudomonadati</taxon>
        <taxon>Pseudomonadota</taxon>
        <taxon>Betaproteobacteria</taxon>
        <taxon>Nitrosomonadales</taxon>
        <taxon>Sulfuricellaceae</taxon>
        <taxon>Sulfurimicrobium</taxon>
    </lineage>
</organism>
<accession>A0A6F8VHL1</accession>
<dbReference type="RefSeq" id="WP_173067825.1">
    <property type="nucleotide sequence ID" value="NZ_AP022853.1"/>
</dbReference>
<sequence>MTITFSEVPQALRYPGGYIEIDGSQAGLGGDLPIVLLVGQKLPTGTAPVGEVVRLSGIEDAKLKAGPGSMLAQMAARYRKVDPIFDMFMLPYADNPAGVAATSPLTVNSVATASGTLALYIAQRPISVGIAVGQTEAQIATAIAQAITDAGIDIPVTAAAAGAVVTLTARHKGTCGNAIDLRLNLYGEDTPAGLGISLVAMSGGAGDPETGDLPALIGQRWFRYVALGINDAATLDIWHAESRRRYAVPVQAGFRAFAAFRGDYAAAAAWGETKNYEHITDTWLGISPPTTWEAAATLAAAAAPKLYNNPVISLEGTPLPYLKADVGYNDFTNGNSLLFKGMSLMEVGKDGSCYIKRLISMYQTRSDGSVDDAYLDINIAEVAERFRYEQRSGAAQRFRGTVASKTDEGYRPGLPITTEDGVRGFLLSLYKNVLMKEYGWVQAYAYYKDTLIVEQDPDNPSRFNFRDDPVFNSPFYILAGRSRFRKAVPAY</sequence>
<protein>
    <submittedName>
        <fullName evidence="1">Tail protein</fullName>
    </submittedName>
</protein>
<evidence type="ECO:0000313" key="2">
    <source>
        <dbReference type="Proteomes" id="UP000502260"/>
    </source>
</evidence>
<name>A0A6F8VHL1_9PROT</name>
<dbReference type="AlphaFoldDB" id="A0A6F8VHL1"/>
<dbReference type="Proteomes" id="UP000502260">
    <property type="component" value="Chromosome"/>
</dbReference>